<evidence type="ECO:0000313" key="2">
    <source>
        <dbReference type="EMBL" id="MBG6133882.1"/>
    </source>
</evidence>
<evidence type="ECO:0000313" key="3">
    <source>
        <dbReference type="Proteomes" id="UP000622552"/>
    </source>
</evidence>
<comment type="caution">
    <text evidence="2">The sequence shown here is derived from an EMBL/GenBank/DDBJ whole genome shotgun (WGS) entry which is preliminary data.</text>
</comment>
<evidence type="ECO:0000259" key="1">
    <source>
        <dbReference type="Pfam" id="PF01814"/>
    </source>
</evidence>
<gene>
    <name evidence="2" type="ORF">IW245_000076</name>
</gene>
<keyword evidence="3" id="KW-1185">Reference proteome</keyword>
<sequence>MTDHRPDTHDMILVHRVYRREFALAPSLIRDVEPGDHRRAAELAVHIDTLLVGLHRHHRTEDELLWPKLRERVRIDGLLVDRMTDQHVRVAQLIDGLGVPLAAWRISPEVVRRERLARLLTELALELTAHLDDEEQLILPLAAEHLSVEEWDQLGKHGMAGLPQDRLLMALGAILEDADQDERAAFLAKLPVPVQLVWRQIGAIGYERTMARIRAAA</sequence>
<dbReference type="RefSeq" id="WP_197001189.1">
    <property type="nucleotide sequence ID" value="NZ_BONS01000032.1"/>
</dbReference>
<dbReference type="AlphaFoldDB" id="A0A8J7GCE5"/>
<protein>
    <recommendedName>
        <fullName evidence="1">Hemerythrin-like domain-containing protein</fullName>
    </recommendedName>
</protein>
<proteinExistence type="predicted"/>
<name>A0A8J7GCE5_9ACTN</name>
<dbReference type="Pfam" id="PF01814">
    <property type="entry name" value="Hemerythrin"/>
    <property type="match status" value="1"/>
</dbReference>
<dbReference type="EMBL" id="JADOUF010000001">
    <property type="protein sequence ID" value="MBG6133882.1"/>
    <property type="molecule type" value="Genomic_DNA"/>
</dbReference>
<dbReference type="CDD" id="cd12108">
    <property type="entry name" value="Hr-like"/>
    <property type="match status" value="1"/>
</dbReference>
<dbReference type="InterPro" id="IPR012312">
    <property type="entry name" value="Hemerythrin-like"/>
</dbReference>
<accession>A0A8J7GCE5</accession>
<dbReference type="Proteomes" id="UP000622552">
    <property type="component" value="Unassembled WGS sequence"/>
</dbReference>
<reference evidence="2" key="1">
    <citation type="submission" date="2020-11" db="EMBL/GenBank/DDBJ databases">
        <title>Sequencing the genomes of 1000 actinobacteria strains.</title>
        <authorList>
            <person name="Klenk H.-P."/>
        </authorList>
    </citation>
    <scope>NUCLEOTIDE SEQUENCE</scope>
    <source>
        <strain evidence="2">DSM 45356</strain>
    </source>
</reference>
<organism evidence="2 3">
    <name type="scientific">Longispora fulva</name>
    <dbReference type="NCBI Taxonomy" id="619741"/>
    <lineage>
        <taxon>Bacteria</taxon>
        <taxon>Bacillati</taxon>
        <taxon>Actinomycetota</taxon>
        <taxon>Actinomycetes</taxon>
        <taxon>Micromonosporales</taxon>
        <taxon>Micromonosporaceae</taxon>
        <taxon>Longispora</taxon>
    </lineage>
</organism>
<feature type="domain" description="Hemerythrin-like" evidence="1">
    <location>
        <begin position="10"/>
        <end position="142"/>
    </location>
</feature>
<dbReference type="Gene3D" id="1.20.120.520">
    <property type="entry name" value="nmb1532 protein domain like"/>
    <property type="match status" value="1"/>
</dbReference>